<proteinExistence type="predicted"/>
<accession>A0ACC0WBB0</accession>
<evidence type="ECO:0000313" key="2">
    <source>
        <dbReference type="Proteomes" id="UP001163321"/>
    </source>
</evidence>
<name>A0ACC0WBB0_9STRA</name>
<comment type="caution">
    <text evidence="1">The sequence shown here is derived from an EMBL/GenBank/DDBJ whole genome shotgun (WGS) entry which is preliminary data.</text>
</comment>
<gene>
    <name evidence="1" type="ORF">PsorP6_008327</name>
</gene>
<dbReference type="Proteomes" id="UP001163321">
    <property type="component" value="Chromosome 3"/>
</dbReference>
<organism evidence="1 2">
    <name type="scientific">Peronosclerospora sorghi</name>
    <dbReference type="NCBI Taxonomy" id="230839"/>
    <lineage>
        <taxon>Eukaryota</taxon>
        <taxon>Sar</taxon>
        <taxon>Stramenopiles</taxon>
        <taxon>Oomycota</taxon>
        <taxon>Peronosporomycetes</taxon>
        <taxon>Peronosporales</taxon>
        <taxon>Peronosporaceae</taxon>
        <taxon>Peronosclerospora</taxon>
    </lineage>
</organism>
<protein>
    <submittedName>
        <fullName evidence="1">Uncharacterized protein</fullName>
    </submittedName>
</protein>
<reference evidence="1 2" key="1">
    <citation type="journal article" date="2022" name="bioRxiv">
        <title>The genome of the oomycete Peronosclerospora sorghi, a cosmopolitan pathogen of maize and sorghum, is inflated with dispersed pseudogenes.</title>
        <authorList>
            <person name="Fletcher K."/>
            <person name="Martin F."/>
            <person name="Isakeit T."/>
            <person name="Cavanaugh K."/>
            <person name="Magill C."/>
            <person name="Michelmore R."/>
        </authorList>
    </citation>
    <scope>NUCLEOTIDE SEQUENCE [LARGE SCALE GENOMIC DNA]</scope>
    <source>
        <strain evidence="1">P6</strain>
    </source>
</reference>
<sequence length="234" mass="26659">MRMSLHEALANDVDRTFQGDTYSKAVHVNPIYSATETREGLILLPEFKWSETFNLESLYRRTIVHDRSLRSLRDLTDAHLKLLRNIQCVFFLSFSKVSSSHLDVLNDLRVKRGLTEWRVVRNIRVSTDSDEAIDAIYGNVIAQTLQEKRINRRRKCKGGQIPHGNNELTWCCFVVLPTCSYSQTLSTKRLVEMQQCANANEPNAVSPTAKFLFLCLTDAATISYYVIQSGAVLP</sequence>
<keyword evidence="2" id="KW-1185">Reference proteome</keyword>
<evidence type="ECO:0000313" key="1">
    <source>
        <dbReference type="EMBL" id="KAI9915930.1"/>
    </source>
</evidence>
<dbReference type="EMBL" id="CM047582">
    <property type="protein sequence ID" value="KAI9915930.1"/>
    <property type="molecule type" value="Genomic_DNA"/>
</dbReference>